<feature type="compositionally biased region" description="Basic and acidic residues" evidence="1">
    <location>
        <begin position="783"/>
        <end position="796"/>
    </location>
</feature>
<dbReference type="EMBL" id="JANBUY010000178">
    <property type="protein sequence ID" value="KAJ2862236.1"/>
    <property type="molecule type" value="Genomic_DNA"/>
</dbReference>
<feature type="region of interest" description="Disordered" evidence="1">
    <location>
        <begin position="626"/>
        <end position="665"/>
    </location>
</feature>
<keyword evidence="3" id="KW-1185">Reference proteome</keyword>
<evidence type="ECO:0000256" key="1">
    <source>
        <dbReference type="SAM" id="MobiDB-lite"/>
    </source>
</evidence>
<feature type="region of interest" description="Disordered" evidence="1">
    <location>
        <begin position="1045"/>
        <end position="1072"/>
    </location>
</feature>
<organism evidence="2 3">
    <name type="scientific">Coemansia aciculifera</name>
    <dbReference type="NCBI Taxonomy" id="417176"/>
    <lineage>
        <taxon>Eukaryota</taxon>
        <taxon>Fungi</taxon>
        <taxon>Fungi incertae sedis</taxon>
        <taxon>Zoopagomycota</taxon>
        <taxon>Kickxellomycotina</taxon>
        <taxon>Kickxellomycetes</taxon>
        <taxon>Kickxellales</taxon>
        <taxon>Kickxellaceae</taxon>
        <taxon>Coemansia</taxon>
    </lineage>
</organism>
<reference evidence="2" key="1">
    <citation type="submission" date="2022-07" db="EMBL/GenBank/DDBJ databases">
        <title>Phylogenomic reconstructions and comparative analyses of Kickxellomycotina fungi.</title>
        <authorList>
            <person name="Reynolds N.K."/>
            <person name="Stajich J.E."/>
            <person name="Barry K."/>
            <person name="Grigoriev I.V."/>
            <person name="Crous P."/>
            <person name="Smith M.E."/>
        </authorList>
    </citation>
    <scope>NUCLEOTIDE SEQUENCE</scope>
    <source>
        <strain evidence="2">RSA 476</strain>
    </source>
</reference>
<gene>
    <name evidence="2" type="ORF">GGH94_004402</name>
</gene>
<evidence type="ECO:0000313" key="2">
    <source>
        <dbReference type="EMBL" id="KAJ2862236.1"/>
    </source>
</evidence>
<dbReference type="Gene3D" id="1.10.3450.30">
    <property type="match status" value="1"/>
</dbReference>
<sequence length="1170" mass="128235">MPRIQLSSLDEFITSLSRLDYEAAKLASGRVMEDHIQMGALMFSLLTIEMMYTSMDYLTPSNFRRGNNYYLNMYDPLPRRLSKLLKKVNADYEEEHERLVSLGARPAYMEPSAFGNPAAIAHGDNPFFPSHAQYKDNASIPTHTIAAPSDPRGFITDPNQLQAPSRSRDGASAFRPVDRPRTAQKGAEYRRWPDNEHELRSGAGAAEPFDPNQYIANMDEAEKVLQELETVTQLVDFISKLIEVRKTMLVLYRFVAVTGPVLYVHKLGIMLSRCKEMLQTITPNSLYQSLLDHVRNEVLLVSSLVDWNSHITLHNVVQSMTSMKHAKTLLRVWKDALPSGEAPAMAKQARSPDNLSASHSLLYSAFAKSSRIVHNLLWGDGGRNSTSGSQGPTLGRMRGIIVWIGWWTDFLTFKTTAYFQQIIAPHRSLFHEETPSSARQSAVLDDIWSRPGLSKTNLYDMITTFMHNYDGCFVSLLFESSKQRPYVLDGFAIAGSKVKVPDYRVQACAVLFCLSNQKLLQARGHPLCGSLTNEVHSSKASSASSTTHLGSQQCDVEWFRQNCLPDILCVLDSDRATLDLELLGSSPLLGRLGTEADGLLAELGGSVDEVIEKALMQLSETERADANANNVIPDEWLSGEVKHDDRRPDSMLGPEDDDNSDPDDHYITEADAAAALHINIPGPDSQHHLKALAHDDNHALHHDDYDAVPDHMMTMQSNDYTMVDQTNVDAMHAQDEGSNLYSTYLLKSHLRNNLPHDWQARKAHASRHFVGRQSGRAPIQPNERYDAGGTPDEHAHMAAPTGRISTGSQNDTTSDARDSAAAYPVLARRKTDDFRATSGRGLDARPTGGRPVTMHVASGGVQVKGSQPAVRPDSAVPLAADNLAEQRRQSTEPGLVSDRRGQGARGSISSTNVRVARHALSIRSFFQSTSRLGVPVRQVEQRVEDSELARRVRCGERLKGLFGPWHTHGDDEQTHGELSASLGGNSRRGSVHSLAFSTHIRTNLGAKTAAAATAAMPNTEARGGGFTHRLSRAAAPLVTSAAATAPVASRGSEHQFGPSQQQRALAARGQHSRLVQQSDVNVGHMAAAAAPTATQPLPAAAAAATMAGSGLEGCTYLYSRAGMPNIMMVAVLLDTERGLGRRREAERAWDEIVDAVRGTSMYERLMALPS</sequence>
<protein>
    <submittedName>
        <fullName evidence="2">Uncharacterized protein</fullName>
    </submittedName>
</protein>
<accession>A0A9W8M4V4</accession>
<feature type="region of interest" description="Disordered" evidence="1">
    <location>
        <begin position="142"/>
        <end position="211"/>
    </location>
</feature>
<dbReference type="AlphaFoldDB" id="A0A9W8M4V4"/>
<feature type="compositionally biased region" description="Basic and acidic residues" evidence="1">
    <location>
        <begin position="640"/>
        <end position="649"/>
    </location>
</feature>
<feature type="compositionally biased region" description="Basic residues" evidence="1">
    <location>
        <begin position="761"/>
        <end position="770"/>
    </location>
</feature>
<dbReference type="InterPro" id="IPR038060">
    <property type="entry name" value="C12orf66-like_central_sf"/>
</dbReference>
<feature type="region of interest" description="Disordered" evidence="1">
    <location>
        <begin position="761"/>
        <end position="851"/>
    </location>
</feature>
<evidence type="ECO:0000313" key="3">
    <source>
        <dbReference type="Proteomes" id="UP001140074"/>
    </source>
</evidence>
<proteinExistence type="predicted"/>
<name>A0A9W8M4V4_9FUNG</name>
<feature type="region of interest" description="Disordered" evidence="1">
    <location>
        <begin position="884"/>
        <end position="910"/>
    </location>
</feature>
<dbReference type="SUPFAM" id="SSF158548">
    <property type="entry name" value="FLJ32549 domain-like"/>
    <property type="match status" value="1"/>
</dbReference>
<feature type="region of interest" description="Disordered" evidence="1">
    <location>
        <begin position="965"/>
        <end position="985"/>
    </location>
</feature>
<comment type="caution">
    <text evidence="2">The sequence shown here is derived from an EMBL/GenBank/DDBJ whole genome shotgun (WGS) entry which is preliminary data.</text>
</comment>
<feature type="compositionally biased region" description="Basic and acidic residues" evidence="1">
    <location>
        <begin position="176"/>
        <end position="200"/>
    </location>
</feature>
<dbReference type="Proteomes" id="UP001140074">
    <property type="component" value="Unassembled WGS sequence"/>
</dbReference>